<evidence type="ECO:0000313" key="2">
    <source>
        <dbReference type="Proteomes" id="UP001165240"/>
    </source>
</evidence>
<reference evidence="1" key="1">
    <citation type="journal article" date="2024" name="Appl Microbiol">
        <title>Effect of kuratsuki Bacillus and Priestia on Taste of Sake.</title>
        <authorList>
            <person name="Kobayashi K."/>
            <person name="Nishida H."/>
        </authorList>
    </citation>
    <scope>NUCLEOTIDE SEQUENCE</scope>
    <source>
        <strain evidence="1">B-12</strain>
    </source>
</reference>
<dbReference type="EMBL" id="BSYK01000001">
    <property type="protein sequence ID" value="GMG74279.1"/>
    <property type="molecule type" value="Genomic_DNA"/>
</dbReference>
<gene>
    <name evidence="1" type="ORF">ShirakiTB12_27470</name>
</gene>
<comment type="caution">
    <text evidence="1">The sequence shown here is derived from an EMBL/GenBank/DDBJ whole genome shotgun (WGS) entry which is preliminary data.</text>
</comment>
<proteinExistence type="predicted"/>
<dbReference type="InterPro" id="IPR029075">
    <property type="entry name" value="Imm48"/>
</dbReference>
<name>A0AAX6BKR1_PRIMG</name>
<dbReference type="RefSeq" id="WP_155008019.1">
    <property type="nucleotide sequence ID" value="NZ_BSYK01000001.1"/>
</dbReference>
<protein>
    <recommendedName>
        <fullName evidence="3">Immunity protein 48</fullName>
    </recommendedName>
</protein>
<dbReference type="Proteomes" id="UP001165240">
    <property type="component" value="Unassembled WGS sequence"/>
</dbReference>
<evidence type="ECO:0008006" key="3">
    <source>
        <dbReference type="Google" id="ProtNLM"/>
    </source>
</evidence>
<dbReference type="Pfam" id="PF15574">
    <property type="entry name" value="Imm48"/>
    <property type="match status" value="1"/>
</dbReference>
<evidence type="ECO:0000313" key="1">
    <source>
        <dbReference type="EMBL" id="GMG74279.1"/>
    </source>
</evidence>
<accession>A0AAX6BKR1</accession>
<dbReference type="AlphaFoldDB" id="A0AAX6BKR1"/>
<organism evidence="1 2">
    <name type="scientific">Priestia megaterium</name>
    <name type="common">Bacillus megaterium</name>
    <dbReference type="NCBI Taxonomy" id="1404"/>
    <lineage>
        <taxon>Bacteria</taxon>
        <taxon>Bacillati</taxon>
        <taxon>Bacillota</taxon>
        <taxon>Bacilli</taxon>
        <taxon>Bacillales</taxon>
        <taxon>Bacillaceae</taxon>
        <taxon>Priestia</taxon>
    </lineage>
</organism>
<sequence length="135" mass="15265">MEENKDFLNECISITNTTIDKVFKIDSNDEQEKQILGAYLFGMFNGLGHEKNSTPVEIQGAMIQVANEKLKCSLESAVQFSQFLINSTDKGSHPTMFAIIHRGLEGYFMYKNGETEKLSRDFCDIIEVVKAATER</sequence>